<dbReference type="InterPro" id="IPR038595">
    <property type="entry name" value="LOR_sf"/>
</dbReference>
<dbReference type="EMBL" id="FUYH01000013">
    <property type="protein sequence ID" value="SKA93138.1"/>
    <property type="molecule type" value="Genomic_DNA"/>
</dbReference>
<evidence type="ECO:0000256" key="1">
    <source>
        <dbReference type="ARBA" id="ARBA00005437"/>
    </source>
</evidence>
<dbReference type="SUPFAM" id="SSF54518">
    <property type="entry name" value="Tubby C-terminal domain-like"/>
    <property type="match status" value="1"/>
</dbReference>
<proteinExistence type="inferred from homology"/>
<reference evidence="3" key="1">
    <citation type="submission" date="2017-02" db="EMBL/GenBank/DDBJ databases">
        <authorList>
            <person name="Varghese N."/>
            <person name="Submissions S."/>
        </authorList>
    </citation>
    <scope>NUCLEOTIDE SEQUENCE [LARGE SCALE GENOMIC DNA]</scope>
    <source>
        <strain evidence="3">USBA 833</strain>
    </source>
</reference>
<dbReference type="InterPro" id="IPR007612">
    <property type="entry name" value="LOR"/>
</dbReference>
<evidence type="ECO:0000313" key="3">
    <source>
        <dbReference type="Proteomes" id="UP000190105"/>
    </source>
</evidence>
<comment type="similarity">
    <text evidence="1">Belongs to the LOR family.</text>
</comment>
<sequence length="161" mass="18686">MRYQIRQRIFSLSDSFTIKDEIGEPHFIVRGRVFSLGDKLSLEDLYGNELFYIEQKLFKFLPEYHIFQNGVLVATVKKEFTLFKPKFFIESEYGAFDMAGDVFGYNFQITKNGTNVATVNKKWFAFSDTYGVEIIDGENNAFLLALVIVIDQVIHDNKHKS</sequence>
<dbReference type="Gene3D" id="2.40.160.200">
    <property type="entry name" value="LURP1-related"/>
    <property type="match status" value="1"/>
</dbReference>
<dbReference type="RefSeq" id="WP_078696907.1">
    <property type="nucleotide sequence ID" value="NZ_FUYH01000013.1"/>
</dbReference>
<organism evidence="2 3">
    <name type="scientific">Caloramator quimbayensis</name>
    <dbReference type="NCBI Taxonomy" id="1147123"/>
    <lineage>
        <taxon>Bacteria</taxon>
        <taxon>Bacillati</taxon>
        <taxon>Bacillota</taxon>
        <taxon>Clostridia</taxon>
        <taxon>Eubacteriales</taxon>
        <taxon>Clostridiaceae</taxon>
        <taxon>Caloramator</taxon>
    </lineage>
</organism>
<name>A0A1T4XVD6_9CLOT</name>
<dbReference type="Proteomes" id="UP000190105">
    <property type="component" value="Unassembled WGS sequence"/>
</dbReference>
<dbReference type="AlphaFoldDB" id="A0A1T4XVD6"/>
<protein>
    <submittedName>
        <fullName evidence="2">Uncharacterized protein YxjI</fullName>
    </submittedName>
</protein>
<gene>
    <name evidence="2" type="ORF">SAMN05443428_11355</name>
</gene>
<dbReference type="STRING" id="1147123.SAMN05443428_11355"/>
<dbReference type="Pfam" id="PF04525">
    <property type="entry name" value="LOR"/>
    <property type="match status" value="1"/>
</dbReference>
<keyword evidence="3" id="KW-1185">Reference proteome</keyword>
<dbReference type="OrthoDB" id="652307at2"/>
<evidence type="ECO:0000313" key="2">
    <source>
        <dbReference type="EMBL" id="SKA93138.1"/>
    </source>
</evidence>
<dbReference type="InterPro" id="IPR025659">
    <property type="entry name" value="Tubby-like_C"/>
</dbReference>
<accession>A0A1T4XVD6</accession>